<dbReference type="SUPFAM" id="SSF63825">
    <property type="entry name" value="YWTD domain"/>
    <property type="match status" value="1"/>
</dbReference>
<dbReference type="InterPro" id="IPR043148">
    <property type="entry name" value="TagF_C"/>
</dbReference>
<dbReference type="EMBL" id="QRDY01000010">
    <property type="protein sequence ID" value="RED57593.1"/>
    <property type="molecule type" value="Genomic_DNA"/>
</dbReference>
<comment type="caution">
    <text evidence="1">The sequence shown here is derived from an EMBL/GenBank/DDBJ whole genome shotgun (WGS) entry which is preliminary data.</text>
</comment>
<protein>
    <recommendedName>
        <fullName evidence="3">CDP-glycerol:poly(Glycerophosphate) glycerophosphotransferase</fullName>
    </recommendedName>
</protein>
<dbReference type="RefSeq" id="WP_181907481.1">
    <property type="nucleotide sequence ID" value="NZ_QRDY01000010.1"/>
</dbReference>
<proteinExistence type="predicted"/>
<dbReference type="Proteomes" id="UP000256869">
    <property type="component" value="Unassembled WGS sequence"/>
</dbReference>
<dbReference type="Gene3D" id="3.40.50.12580">
    <property type="match status" value="1"/>
</dbReference>
<sequence>MRKFQHEKVLELVKTLNEAHRELMRLHVERNNKLFVGLLADCQEFAVQIGNYVEGIEGEGTATVALLEEYCDTLYFTSIETHDGSDNASAIKRLREQLGKIEDKVKSELMPNKIEIAFLPYKASMWDSCESVWLEAKDDPQCDAYVVPIPYYDRMPGGTLGHMHYEGNQFPDYVPIVNWQSYNIEERRPDVIVTINPYDDNNLVTMVHPNYFNKRLKDLTEQLVYIPYFVSMDKVEEHFCTCAGVLFADRVIVQSDKIRDTYIRVLKQFEQANRCIGRFGNVEEKIVALGSPKFDKVVNTKREYCVVPDEWRKLIERTDGTSRKVVLYNTSLAVLLEGGEKVLNKLRNVFDRVEQRDDVVLLWRPHPLSQSTYQSMRPQLREEYERFVQQYKQRQIGIYDDTADLHRAIAISDAYYGDMGSLVSLYACTGKPIMVQWIDHLPLTDKSVRASIILDDDQYWWVSVYDFNGLFRVDKHTMIAEYMGSFEEENTQFLYLDAVEQDRKFYFAPFNADHIAIYDKEKSIFEQLSFQNKEKLNWLRPGENEYFNRVIRYKRYLFFVAHMYPAIICYDTTSGEMTYCSDWLGHVEHAAKRSPHWLNWDQTNDFDGLFCPGGFVVGSEIVLSLYMSNELMFFDMETLTYQFYKVGKQDERFFGVCYDGEHYWLAARKGNYIVKWKRETQSYAKIEFPEYVIDGNAVNYQAVIYAGGFVWLIPHEASTALKIDISNNSFHKASELDLPETGKSIAYFNVKQFGDTVYALTRNRVLQWDTRKHQHKLHQFSISNQNARSVMRARMAALRKQPMQSKNLMELLHNEARISLDTFLDYVVQFNHLPFALLQSDKQIQMCSQIANNMDGTSGRAIYELSKQLPQAGGGGKR</sequence>
<evidence type="ECO:0000313" key="1">
    <source>
        <dbReference type="EMBL" id="RED57593.1"/>
    </source>
</evidence>
<dbReference type="AlphaFoldDB" id="A0A3D9I736"/>
<gene>
    <name evidence="1" type="ORF">DFP95_11066</name>
</gene>
<evidence type="ECO:0000313" key="2">
    <source>
        <dbReference type="Proteomes" id="UP000256869"/>
    </source>
</evidence>
<reference evidence="1 2" key="1">
    <citation type="submission" date="2018-07" db="EMBL/GenBank/DDBJ databases">
        <title>Genomic Encyclopedia of Type Strains, Phase III (KMG-III): the genomes of soil and plant-associated and newly described type strains.</title>
        <authorList>
            <person name="Whitman W."/>
        </authorList>
    </citation>
    <scope>NUCLEOTIDE SEQUENCE [LARGE SCALE GENOMIC DNA]</scope>
    <source>
        <strain evidence="1 2">CECT 8236</strain>
    </source>
</reference>
<name>A0A3D9I736_9BACL</name>
<organism evidence="1 2">
    <name type="scientific">Cohnella lupini</name>
    <dbReference type="NCBI Taxonomy" id="1294267"/>
    <lineage>
        <taxon>Bacteria</taxon>
        <taxon>Bacillati</taxon>
        <taxon>Bacillota</taxon>
        <taxon>Bacilli</taxon>
        <taxon>Bacillales</taxon>
        <taxon>Paenibacillaceae</taxon>
        <taxon>Cohnella</taxon>
    </lineage>
</organism>
<accession>A0A3D9I736</accession>
<evidence type="ECO:0008006" key="3">
    <source>
        <dbReference type="Google" id="ProtNLM"/>
    </source>
</evidence>
<keyword evidence="2" id="KW-1185">Reference proteome</keyword>